<dbReference type="InterPro" id="IPR001882">
    <property type="entry name" value="Biotin_BS"/>
</dbReference>
<dbReference type="GO" id="GO:0046872">
    <property type="term" value="F:metal ion binding"/>
    <property type="evidence" value="ECO:0007669"/>
    <property type="project" value="UniProtKB-KW"/>
</dbReference>
<evidence type="ECO:0000256" key="13">
    <source>
        <dbReference type="ARBA" id="ARBA00049495"/>
    </source>
</evidence>
<evidence type="ECO:0000256" key="11">
    <source>
        <dbReference type="ARBA" id="ARBA00023211"/>
    </source>
</evidence>
<dbReference type="CDD" id="cd06850">
    <property type="entry name" value="biotinyl_domain"/>
    <property type="match status" value="1"/>
</dbReference>
<dbReference type="InterPro" id="IPR011053">
    <property type="entry name" value="Single_hybrid_motif"/>
</dbReference>
<dbReference type="InterPro" id="IPR016185">
    <property type="entry name" value="PreATP-grasp_dom_sf"/>
</dbReference>
<dbReference type="FunFam" id="3.30.470.20:FF:000028">
    <property type="entry name" value="Methylcrotonoyl-CoA carboxylase subunit alpha, mitochondrial"/>
    <property type="match status" value="1"/>
</dbReference>
<keyword evidence="11" id="KW-0464">Manganese</keyword>
<comment type="cofactor">
    <cofactor evidence="1">
        <name>biotin</name>
        <dbReference type="ChEBI" id="CHEBI:57586"/>
    </cofactor>
</comment>
<dbReference type="SUPFAM" id="SSF51230">
    <property type="entry name" value="Single hybrid motif"/>
    <property type="match status" value="1"/>
</dbReference>
<keyword evidence="12" id="KW-0092">Biotin</keyword>
<gene>
    <name evidence="18" type="ORF">GGR34_003591</name>
</gene>
<dbReference type="PROSITE" id="PS50979">
    <property type="entry name" value="BC"/>
    <property type="match status" value="1"/>
</dbReference>
<dbReference type="PROSITE" id="PS00867">
    <property type="entry name" value="CPSASE_2"/>
    <property type="match status" value="1"/>
</dbReference>
<dbReference type="InterPro" id="IPR041265">
    <property type="entry name" value="PCC_BT"/>
</dbReference>
<evidence type="ECO:0000256" key="1">
    <source>
        <dbReference type="ARBA" id="ARBA00001953"/>
    </source>
</evidence>
<evidence type="ECO:0000256" key="8">
    <source>
        <dbReference type="ARBA" id="ARBA00022842"/>
    </source>
</evidence>
<dbReference type="PANTHER" id="PTHR18866:SF33">
    <property type="entry name" value="METHYLCROTONOYL-COA CARBOXYLASE SUBUNIT ALPHA, MITOCHONDRIAL-RELATED"/>
    <property type="match status" value="1"/>
</dbReference>
<keyword evidence="19" id="KW-1185">Reference proteome</keyword>
<dbReference type="UniPathway" id="UPA00945">
    <property type="reaction ID" value="UER00908"/>
</dbReference>
<dbReference type="FunFam" id="3.30.1490.20:FF:000018">
    <property type="entry name" value="Biotin carboxylase"/>
    <property type="match status" value="1"/>
</dbReference>
<comment type="catalytic activity">
    <reaction evidence="13">
        <text>propanoyl-CoA + hydrogencarbonate + ATP = (S)-methylmalonyl-CoA + ADP + phosphate + H(+)</text>
        <dbReference type="Rhea" id="RHEA:23720"/>
        <dbReference type="ChEBI" id="CHEBI:15378"/>
        <dbReference type="ChEBI" id="CHEBI:17544"/>
        <dbReference type="ChEBI" id="CHEBI:30616"/>
        <dbReference type="ChEBI" id="CHEBI:43474"/>
        <dbReference type="ChEBI" id="CHEBI:57327"/>
        <dbReference type="ChEBI" id="CHEBI:57392"/>
        <dbReference type="ChEBI" id="CHEBI:456216"/>
        <dbReference type="EC" id="6.4.1.3"/>
    </reaction>
    <physiologicalReaction direction="left-to-right" evidence="13">
        <dbReference type="Rhea" id="RHEA:23721"/>
    </physiologicalReaction>
</comment>
<dbReference type="Pfam" id="PF02785">
    <property type="entry name" value="Biotin_carb_C"/>
    <property type="match status" value="1"/>
</dbReference>
<evidence type="ECO:0000256" key="7">
    <source>
        <dbReference type="ARBA" id="ARBA00022840"/>
    </source>
</evidence>
<evidence type="ECO:0000256" key="12">
    <source>
        <dbReference type="ARBA" id="ARBA00023267"/>
    </source>
</evidence>
<dbReference type="SUPFAM" id="SSF52440">
    <property type="entry name" value="PreATP-grasp domain"/>
    <property type="match status" value="1"/>
</dbReference>
<organism evidence="18 19">
    <name type="scientific">Microvirga flocculans</name>
    <dbReference type="NCBI Taxonomy" id="217168"/>
    <lineage>
        <taxon>Bacteria</taxon>
        <taxon>Pseudomonadati</taxon>
        <taxon>Pseudomonadota</taxon>
        <taxon>Alphaproteobacteria</taxon>
        <taxon>Hyphomicrobiales</taxon>
        <taxon>Methylobacteriaceae</taxon>
        <taxon>Microvirga</taxon>
    </lineage>
</organism>
<dbReference type="FunFam" id="3.40.50.20:FF:000010">
    <property type="entry name" value="Propionyl-CoA carboxylase subunit alpha"/>
    <property type="match status" value="1"/>
</dbReference>
<evidence type="ECO:0000259" key="16">
    <source>
        <dbReference type="PROSITE" id="PS50975"/>
    </source>
</evidence>
<evidence type="ECO:0000256" key="2">
    <source>
        <dbReference type="ARBA" id="ARBA00005060"/>
    </source>
</evidence>
<dbReference type="InterPro" id="IPR000089">
    <property type="entry name" value="Biotin_lipoyl"/>
</dbReference>
<evidence type="ECO:0000256" key="3">
    <source>
        <dbReference type="ARBA" id="ARBA00013050"/>
    </source>
</evidence>
<accession>A0A7W6N963</accession>
<dbReference type="Proteomes" id="UP000519439">
    <property type="component" value="Unassembled WGS sequence"/>
</dbReference>
<dbReference type="Gene3D" id="2.40.50.100">
    <property type="match status" value="1"/>
</dbReference>
<dbReference type="GO" id="GO:0005524">
    <property type="term" value="F:ATP binding"/>
    <property type="evidence" value="ECO:0007669"/>
    <property type="project" value="UniProtKB-UniRule"/>
</dbReference>
<dbReference type="PANTHER" id="PTHR18866">
    <property type="entry name" value="CARBOXYLASE:PYRUVATE/ACETYL-COA/PROPIONYL-COA CARBOXYLASE"/>
    <property type="match status" value="1"/>
</dbReference>
<dbReference type="PROSITE" id="PS50968">
    <property type="entry name" value="BIOTINYL_LIPOYL"/>
    <property type="match status" value="1"/>
</dbReference>
<keyword evidence="4 18" id="KW-0436">Ligase</keyword>
<keyword evidence="10" id="KW-0443">Lipid metabolism</keyword>
<comment type="caution">
    <text evidence="18">The sequence shown here is derived from an EMBL/GenBank/DDBJ whole genome shotgun (WGS) entry which is preliminary data.</text>
</comment>
<dbReference type="FunFam" id="2.40.50.100:FF:000003">
    <property type="entry name" value="Acetyl-CoA carboxylase biotin carboxyl carrier protein"/>
    <property type="match status" value="1"/>
</dbReference>
<evidence type="ECO:0000313" key="19">
    <source>
        <dbReference type="Proteomes" id="UP000519439"/>
    </source>
</evidence>
<dbReference type="InterPro" id="IPR005482">
    <property type="entry name" value="Biotin_COase_C"/>
</dbReference>
<protein>
    <recommendedName>
        <fullName evidence="3">propionyl-CoA carboxylase</fullName>
        <ecNumber evidence="3">6.4.1.3</ecNumber>
    </recommendedName>
</protein>
<evidence type="ECO:0000256" key="10">
    <source>
        <dbReference type="ARBA" id="ARBA00023098"/>
    </source>
</evidence>
<dbReference type="EC" id="6.4.1.3" evidence="3"/>
<evidence type="ECO:0000259" key="15">
    <source>
        <dbReference type="PROSITE" id="PS50968"/>
    </source>
</evidence>
<keyword evidence="6 14" id="KW-0547">Nucleotide-binding</keyword>
<reference evidence="18 19" key="1">
    <citation type="submission" date="2020-08" db="EMBL/GenBank/DDBJ databases">
        <title>Genomic Encyclopedia of Type Strains, Phase IV (KMG-IV): sequencing the most valuable type-strain genomes for metagenomic binning, comparative biology and taxonomic classification.</title>
        <authorList>
            <person name="Goeker M."/>
        </authorList>
    </citation>
    <scope>NUCLEOTIDE SEQUENCE [LARGE SCALE GENOMIC DNA]</scope>
    <source>
        <strain evidence="18 19">DSM 15743</strain>
    </source>
</reference>
<dbReference type="RefSeq" id="WP_027317146.1">
    <property type="nucleotide sequence ID" value="NZ_JACIDC010000016.1"/>
</dbReference>
<dbReference type="PROSITE" id="PS50975">
    <property type="entry name" value="ATP_GRASP"/>
    <property type="match status" value="1"/>
</dbReference>
<dbReference type="EMBL" id="JACIDC010000016">
    <property type="protein sequence ID" value="MBB4041908.1"/>
    <property type="molecule type" value="Genomic_DNA"/>
</dbReference>
<dbReference type="PROSITE" id="PS00188">
    <property type="entry name" value="BIOTIN"/>
    <property type="match status" value="1"/>
</dbReference>
<dbReference type="SUPFAM" id="SSF51246">
    <property type="entry name" value="Rudiment single hybrid motif"/>
    <property type="match status" value="1"/>
</dbReference>
<comment type="pathway">
    <text evidence="2">Metabolic intermediate metabolism; propanoyl-CoA degradation; succinyl-CoA from propanoyl-CoA: step 1/3.</text>
</comment>
<dbReference type="SUPFAM" id="SSF56059">
    <property type="entry name" value="Glutathione synthetase ATP-binding domain-like"/>
    <property type="match status" value="1"/>
</dbReference>
<dbReference type="InterPro" id="IPR005481">
    <property type="entry name" value="BC-like_N"/>
</dbReference>
<evidence type="ECO:0000313" key="18">
    <source>
        <dbReference type="EMBL" id="MBB4041908.1"/>
    </source>
</evidence>
<dbReference type="PROSITE" id="PS00866">
    <property type="entry name" value="CPSASE_1"/>
    <property type="match status" value="1"/>
</dbReference>
<dbReference type="InterPro" id="IPR011764">
    <property type="entry name" value="Biotin_carboxylation_dom"/>
</dbReference>
<dbReference type="NCBIfam" id="NF006367">
    <property type="entry name" value="PRK08591.1"/>
    <property type="match status" value="1"/>
</dbReference>
<keyword evidence="9" id="KW-0442">Lipid degradation</keyword>
<name>A0A7W6N963_9HYPH</name>
<feature type="domain" description="ATP-grasp" evidence="16">
    <location>
        <begin position="120"/>
        <end position="317"/>
    </location>
</feature>
<dbReference type="InterPro" id="IPR011054">
    <property type="entry name" value="Rudment_hybrid_motif"/>
</dbReference>
<dbReference type="InterPro" id="IPR011761">
    <property type="entry name" value="ATP-grasp"/>
</dbReference>
<dbReference type="AlphaFoldDB" id="A0A7W6N963"/>
<evidence type="ECO:0000256" key="6">
    <source>
        <dbReference type="ARBA" id="ARBA00022741"/>
    </source>
</evidence>
<evidence type="ECO:0000256" key="5">
    <source>
        <dbReference type="ARBA" id="ARBA00022723"/>
    </source>
</evidence>
<sequence length="666" mass="71424">MFDKILIANRGEIACRVIKTARRMGIKTVAVYSDADKDALHVAMADEAVPIGPAAAAQSYLVIEKIIEACKATGAQAVHPGYGFLSEREAFPKALAAAGIVFIGPNPGAIAAMGDKIESKKAAAAAKVSTVPGYLGVIEGPEQAVTIADEIGYPVMIKASAGGGGKGMRIAYSADEVAEGFARAKSEAASSFGDDRVFIEKFITDPRHIEIQVLGDKHGNVIYLGERECSIQRRNQKVIEEAPSPLLDEETRRRMGEQAVALAKAVGYDSAGTVEFVAGQDKSFYFLEMNTRLQVEHPVTEMVTGIDLVEEMIRVAAGERLRLTQADVKLNGWSVESRIYAEDPVRNFLPSTGRLVTYRPPQEGEENGVTVRNDTGVYEGGEISIYYDPMIAKLVTHAPTRAEAIAAQARALDAFAIDGIRHNIPFLAALMQHPRWQSGQLSTGFIAEEFPQGFKAPAPEGLVAHRMAAVGAAIDHVLNERKRQISGQMRPAAAVTFERARVVLLGKERHDVVVEDTADGFAVAIGKETWPIVSDWIPGDPVWTGSVGGAAIAVQVRPILNGVVLSHAGTSAEVRVYTQREAALAALMPERQEADTGKQLLCPMPGLVKAISVAQGQEVKAGEPLCIVEAMKMENVLRAERDATVAKILAKEGDSLAVDAVIMEFA</sequence>
<dbReference type="GO" id="GO:0016042">
    <property type="term" value="P:lipid catabolic process"/>
    <property type="evidence" value="ECO:0007669"/>
    <property type="project" value="UniProtKB-KW"/>
</dbReference>
<evidence type="ECO:0000256" key="14">
    <source>
        <dbReference type="PROSITE-ProRule" id="PRU00409"/>
    </source>
</evidence>
<proteinExistence type="predicted"/>
<evidence type="ECO:0000256" key="4">
    <source>
        <dbReference type="ARBA" id="ARBA00022598"/>
    </source>
</evidence>
<dbReference type="Pfam" id="PF00289">
    <property type="entry name" value="Biotin_carb_N"/>
    <property type="match status" value="1"/>
</dbReference>
<dbReference type="Pfam" id="PF02786">
    <property type="entry name" value="CPSase_L_D2"/>
    <property type="match status" value="1"/>
</dbReference>
<keyword evidence="7 14" id="KW-0067">ATP-binding</keyword>
<dbReference type="Gene3D" id="3.30.700.30">
    <property type="match status" value="1"/>
</dbReference>
<dbReference type="InterPro" id="IPR050856">
    <property type="entry name" value="Biotin_carboxylase_complex"/>
</dbReference>
<dbReference type="Pfam" id="PF18140">
    <property type="entry name" value="PCC_BT"/>
    <property type="match status" value="1"/>
</dbReference>
<keyword evidence="5" id="KW-0479">Metal-binding</keyword>
<feature type="domain" description="Biotin carboxylation" evidence="17">
    <location>
        <begin position="1"/>
        <end position="451"/>
    </location>
</feature>
<evidence type="ECO:0000256" key="9">
    <source>
        <dbReference type="ARBA" id="ARBA00022963"/>
    </source>
</evidence>
<evidence type="ECO:0000259" key="17">
    <source>
        <dbReference type="PROSITE" id="PS50979"/>
    </source>
</evidence>
<dbReference type="InterPro" id="IPR005479">
    <property type="entry name" value="CPAse_ATP-bd"/>
</dbReference>
<keyword evidence="8" id="KW-0460">Magnesium</keyword>
<dbReference type="GO" id="GO:0004658">
    <property type="term" value="F:propionyl-CoA carboxylase activity"/>
    <property type="evidence" value="ECO:0007669"/>
    <property type="project" value="UniProtKB-EC"/>
</dbReference>
<dbReference type="Pfam" id="PF00364">
    <property type="entry name" value="Biotin_lipoyl"/>
    <property type="match status" value="1"/>
</dbReference>
<feature type="domain" description="Lipoyl-binding" evidence="15">
    <location>
        <begin position="590"/>
        <end position="666"/>
    </location>
</feature>
<dbReference type="SMART" id="SM00878">
    <property type="entry name" value="Biotin_carb_C"/>
    <property type="match status" value="1"/>
</dbReference>
<dbReference type="Gene3D" id="3.30.470.20">
    <property type="entry name" value="ATP-grasp fold, B domain"/>
    <property type="match status" value="1"/>
</dbReference>